<name>A0A4V5UTV8_ENTFL</name>
<dbReference type="Proteomes" id="UP000305511">
    <property type="component" value="Unassembled WGS sequence"/>
</dbReference>
<evidence type="ECO:0000313" key="2">
    <source>
        <dbReference type="EMBL" id="TKK59723.1"/>
    </source>
</evidence>
<keyword evidence="1" id="KW-0812">Transmembrane</keyword>
<dbReference type="EMBL" id="SIYF01000683">
    <property type="protein sequence ID" value="TKK59723.1"/>
    <property type="molecule type" value="Genomic_DNA"/>
</dbReference>
<feature type="transmembrane region" description="Helical" evidence="1">
    <location>
        <begin position="6"/>
        <end position="23"/>
    </location>
</feature>
<evidence type="ECO:0000313" key="3">
    <source>
        <dbReference type="Proteomes" id="UP000305511"/>
    </source>
</evidence>
<keyword evidence="1" id="KW-0472">Membrane</keyword>
<organism evidence="2 3">
    <name type="scientific">Enterococcus faecalis</name>
    <name type="common">Streptococcus faecalis</name>
    <dbReference type="NCBI Taxonomy" id="1351"/>
    <lineage>
        <taxon>Bacteria</taxon>
        <taxon>Bacillati</taxon>
        <taxon>Bacillota</taxon>
        <taxon>Bacilli</taxon>
        <taxon>Lactobacillales</taxon>
        <taxon>Enterococcaceae</taxon>
        <taxon>Enterococcus</taxon>
    </lineage>
</organism>
<keyword evidence="1" id="KW-1133">Transmembrane helix</keyword>
<dbReference type="AlphaFoldDB" id="A0A4V5UTV8"/>
<accession>A0A4V5UTV8</accession>
<proteinExistence type="predicted"/>
<feature type="non-terminal residue" evidence="2">
    <location>
        <position position="1"/>
    </location>
</feature>
<comment type="caution">
    <text evidence="2">The sequence shown here is derived from an EMBL/GenBank/DDBJ whole genome shotgun (WGS) entry which is preliminary data.</text>
</comment>
<gene>
    <name evidence="2" type="ORF">EY666_18860</name>
</gene>
<evidence type="ECO:0000256" key="1">
    <source>
        <dbReference type="SAM" id="Phobius"/>
    </source>
</evidence>
<protein>
    <submittedName>
        <fullName evidence="2">GtrA family protein</fullName>
    </submittedName>
</protein>
<sequence length="34" mass="4174">IHFSSFWAKMITQVVVVILNYFFSKFFIFKEKEV</sequence>
<reference evidence="2 3" key="1">
    <citation type="submission" date="2019-02" db="EMBL/GenBank/DDBJ databases">
        <title>Bacteria dissemination in different level of health care in South Africa: the effectiveness of infections prevention and control.</title>
        <authorList>
            <person name="Shobo C."/>
            <person name="Amoako D.G."/>
            <person name="Allam M."/>
            <person name="Ismail A."/>
            <person name="Bester L.A."/>
            <person name="Essack S.Y."/>
        </authorList>
    </citation>
    <scope>NUCLEOTIDE SEQUENCE [LARGE SCALE GENOMIC DNA]</scope>
    <source>
        <strain evidence="2 3">2SIL2</strain>
    </source>
</reference>